<dbReference type="AlphaFoldDB" id="A0A968KZ77"/>
<dbReference type="RefSeq" id="WP_167695139.1">
    <property type="nucleotide sequence ID" value="NZ_CP118181.1"/>
</dbReference>
<reference evidence="1" key="1">
    <citation type="submission" date="2020-03" db="EMBL/GenBank/DDBJ databases">
        <title>Spirochaetal bacteria isolated from arthropods constitute a novel genus Entomospira genus novum within the order Spirochaetales.</title>
        <authorList>
            <person name="Grana-Miraglia L."/>
            <person name="Sikutova S."/>
            <person name="Fingerle V."/>
            <person name="Sing A."/>
            <person name="Castillo-Ramirez S."/>
            <person name="Margos G."/>
            <person name="Rudolf I."/>
        </authorList>
    </citation>
    <scope>NUCLEOTIDE SEQUENCE</scope>
    <source>
        <strain evidence="1">BR149</strain>
    </source>
</reference>
<proteinExistence type="predicted"/>
<evidence type="ECO:0000313" key="2">
    <source>
        <dbReference type="Proteomes" id="UP000778951"/>
    </source>
</evidence>
<accession>A0A968KZ77</accession>
<keyword evidence="2" id="KW-1185">Reference proteome</keyword>
<protein>
    <submittedName>
        <fullName evidence="1">Uncharacterized protein</fullName>
    </submittedName>
</protein>
<sequence length="243" mass="27340">MNDASSLHLLSELPPIRRSRGGYLYTQNGERLLDLWLNNATILQGHQPAGLLTVAKNALAQTFIHPYPSHWHQRAIQAIQITFDAHAVHIAPHRALCMHEPWHHHPKGYYLLRAGIPLPKDCTIAQLALPLSGYACYLLIDKNAKNELPTAEILPAYLARTLLRMLTHLLNFTPEITPITSTNFSQHHAYFTYNQTSIDSHQALFRLALKEKILLPPSPQATGLWLPHLFSAGQNQTIKAILS</sequence>
<dbReference type="SUPFAM" id="SSF53383">
    <property type="entry name" value="PLP-dependent transferases"/>
    <property type="match status" value="1"/>
</dbReference>
<name>A0A968KZ77_9SPIO</name>
<evidence type="ECO:0000313" key="1">
    <source>
        <dbReference type="EMBL" id="NIZ69036.1"/>
    </source>
</evidence>
<comment type="caution">
    <text evidence="1">The sequence shown here is derived from an EMBL/GenBank/DDBJ whole genome shotgun (WGS) entry which is preliminary data.</text>
</comment>
<dbReference type="EMBL" id="JAATLM010000001">
    <property type="protein sequence ID" value="NIZ69036.1"/>
    <property type="molecule type" value="Genomic_DNA"/>
</dbReference>
<dbReference type="Proteomes" id="UP000778951">
    <property type="component" value="Unassembled WGS sequence"/>
</dbReference>
<organism evidence="1 2">
    <name type="scientific">Entomospira culicis</name>
    <dbReference type="NCBI Taxonomy" id="2719989"/>
    <lineage>
        <taxon>Bacteria</taxon>
        <taxon>Pseudomonadati</taxon>
        <taxon>Spirochaetota</taxon>
        <taxon>Spirochaetia</taxon>
        <taxon>Spirochaetales</taxon>
        <taxon>Spirochaetaceae</taxon>
        <taxon>Entomospira</taxon>
    </lineage>
</organism>
<gene>
    <name evidence="1" type="ORF">HCT48_02255</name>
</gene>
<dbReference type="InterPro" id="IPR015424">
    <property type="entry name" value="PyrdxlP-dep_Trfase"/>
</dbReference>